<evidence type="ECO:0000256" key="1">
    <source>
        <dbReference type="SAM" id="Phobius"/>
    </source>
</evidence>
<dbReference type="Proteomes" id="UP001141806">
    <property type="component" value="Unassembled WGS sequence"/>
</dbReference>
<keyword evidence="3" id="KW-1185">Reference proteome</keyword>
<dbReference type="AlphaFoldDB" id="A0A9Q0K102"/>
<gene>
    <name evidence="2" type="ORF">NE237_026257</name>
</gene>
<keyword evidence="1" id="KW-1133">Transmembrane helix</keyword>
<evidence type="ECO:0000313" key="3">
    <source>
        <dbReference type="Proteomes" id="UP001141806"/>
    </source>
</evidence>
<feature type="transmembrane region" description="Helical" evidence="1">
    <location>
        <begin position="58"/>
        <end position="84"/>
    </location>
</feature>
<name>A0A9Q0K102_9MAGN</name>
<keyword evidence="1" id="KW-0472">Membrane</keyword>
<keyword evidence="1" id="KW-0812">Transmembrane</keyword>
<proteinExistence type="predicted"/>
<dbReference type="EMBL" id="JAMYWD010000010">
    <property type="protein sequence ID" value="KAJ4959146.1"/>
    <property type="molecule type" value="Genomic_DNA"/>
</dbReference>
<organism evidence="2 3">
    <name type="scientific">Protea cynaroides</name>
    <dbReference type="NCBI Taxonomy" id="273540"/>
    <lineage>
        <taxon>Eukaryota</taxon>
        <taxon>Viridiplantae</taxon>
        <taxon>Streptophyta</taxon>
        <taxon>Embryophyta</taxon>
        <taxon>Tracheophyta</taxon>
        <taxon>Spermatophyta</taxon>
        <taxon>Magnoliopsida</taxon>
        <taxon>Proteales</taxon>
        <taxon>Proteaceae</taxon>
        <taxon>Protea</taxon>
    </lineage>
</organism>
<sequence length="157" mass="17448">MLVHHTQAQASQSQNLRPNCTSASYYLWENTSSWFHLLSLNPSADDEIGMRGCGATDVYFACALLFFCILFTFSSLIGTVGNLFTQTTLALKANISATNKKGRSNRAMASDLLLLPESRTTSKKEAGMGMKGNKTGSLTEEETFEWKWHFAFTIQNE</sequence>
<comment type="caution">
    <text evidence="2">The sequence shown here is derived from an EMBL/GenBank/DDBJ whole genome shotgun (WGS) entry which is preliminary data.</text>
</comment>
<reference evidence="2" key="1">
    <citation type="journal article" date="2023" name="Plant J.">
        <title>The genome of the king protea, Protea cynaroides.</title>
        <authorList>
            <person name="Chang J."/>
            <person name="Duong T.A."/>
            <person name="Schoeman C."/>
            <person name="Ma X."/>
            <person name="Roodt D."/>
            <person name="Barker N."/>
            <person name="Li Z."/>
            <person name="Van de Peer Y."/>
            <person name="Mizrachi E."/>
        </authorList>
    </citation>
    <scope>NUCLEOTIDE SEQUENCE</scope>
    <source>
        <tissue evidence="2">Young leaves</tissue>
    </source>
</reference>
<dbReference type="OrthoDB" id="10618853at2759"/>
<evidence type="ECO:0000313" key="2">
    <source>
        <dbReference type="EMBL" id="KAJ4959146.1"/>
    </source>
</evidence>
<protein>
    <submittedName>
        <fullName evidence="2">Uncharacterized protein</fullName>
    </submittedName>
</protein>
<accession>A0A9Q0K102</accession>